<dbReference type="EMBL" id="CAJJDN010000091">
    <property type="protein sequence ID" value="CAD8108493.1"/>
    <property type="molecule type" value="Genomic_DNA"/>
</dbReference>
<accession>A0A8S1Q156</accession>
<organism evidence="1 2">
    <name type="scientific">Paramecium sonneborni</name>
    <dbReference type="NCBI Taxonomy" id="65129"/>
    <lineage>
        <taxon>Eukaryota</taxon>
        <taxon>Sar</taxon>
        <taxon>Alveolata</taxon>
        <taxon>Ciliophora</taxon>
        <taxon>Intramacronucleata</taxon>
        <taxon>Oligohymenophorea</taxon>
        <taxon>Peniculida</taxon>
        <taxon>Parameciidae</taxon>
        <taxon>Paramecium</taxon>
    </lineage>
</organism>
<reference evidence="1" key="1">
    <citation type="submission" date="2021-01" db="EMBL/GenBank/DDBJ databases">
        <authorList>
            <consortium name="Genoscope - CEA"/>
            <person name="William W."/>
        </authorList>
    </citation>
    <scope>NUCLEOTIDE SEQUENCE</scope>
</reference>
<proteinExistence type="predicted"/>
<evidence type="ECO:0000313" key="2">
    <source>
        <dbReference type="Proteomes" id="UP000692954"/>
    </source>
</evidence>
<sequence>MKQYLMNRQYKQQKNLMKKMGYKISYFMVHQVQERLQQQLHWQNKFIRIITIKWHQKY</sequence>
<comment type="caution">
    <text evidence="1">The sequence shown here is derived from an EMBL/GenBank/DDBJ whole genome shotgun (WGS) entry which is preliminary data.</text>
</comment>
<protein>
    <submittedName>
        <fullName evidence="1">Uncharacterized protein</fullName>
    </submittedName>
</protein>
<keyword evidence="2" id="KW-1185">Reference proteome</keyword>
<evidence type="ECO:0000313" key="1">
    <source>
        <dbReference type="EMBL" id="CAD8108493.1"/>
    </source>
</evidence>
<name>A0A8S1Q156_9CILI</name>
<dbReference type="AlphaFoldDB" id="A0A8S1Q156"/>
<gene>
    <name evidence="1" type="ORF">PSON_ATCC_30995.1.T0910099</name>
</gene>
<dbReference type="Proteomes" id="UP000692954">
    <property type="component" value="Unassembled WGS sequence"/>
</dbReference>